<evidence type="ECO:0000313" key="1">
    <source>
        <dbReference type="EMBL" id="PID57576.1"/>
    </source>
</evidence>
<protein>
    <submittedName>
        <fullName evidence="1">Uncharacterized protein</fullName>
    </submittedName>
</protein>
<evidence type="ECO:0000313" key="2">
    <source>
        <dbReference type="Proteomes" id="UP000229740"/>
    </source>
</evidence>
<reference evidence="1 2" key="1">
    <citation type="submission" date="2017-10" db="EMBL/GenBank/DDBJ databases">
        <title>Novel microbial diversity and functional potential in the marine mammal oral microbiome.</title>
        <authorList>
            <person name="Dudek N.K."/>
            <person name="Sun C.L."/>
            <person name="Burstein D."/>
            <person name="Kantor R.S."/>
            <person name="Aliaga Goltsman D.S."/>
            <person name="Bik E.M."/>
            <person name="Thomas B.C."/>
            <person name="Banfield J.F."/>
            <person name="Relman D.A."/>
        </authorList>
    </citation>
    <scope>NUCLEOTIDE SEQUENCE [LARGE SCALE GENOMIC DNA]</scope>
    <source>
        <strain evidence="1">DOLZORAL124_49_17</strain>
    </source>
</reference>
<accession>A0A2G6E665</accession>
<dbReference type="EMBL" id="PDPS01000026">
    <property type="protein sequence ID" value="PID57576.1"/>
    <property type="molecule type" value="Genomic_DNA"/>
</dbReference>
<gene>
    <name evidence="1" type="ORF">CSB45_07055</name>
</gene>
<dbReference type="Proteomes" id="UP000229740">
    <property type="component" value="Unassembled WGS sequence"/>
</dbReference>
<name>A0A2G6E665_9BACT</name>
<comment type="caution">
    <text evidence="1">The sequence shown here is derived from an EMBL/GenBank/DDBJ whole genome shotgun (WGS) entry which is preliminary data.</text>
</comment>
<proteinExistence type="predicted"/>
<organism evidence="1 2">
    <name type="scientific">candidate division KSB3 bacterium</name>
    <dbReference type="NCBI Taxonomy" id="2044937"/>
    <lineage>
        <taxon>Bacteria</taxon>
        <taxon>candidate division KSB3</taxon>
    </lineage>
</organism>
<sequence length="262" mass="27969">MTMRLKQYVLSPAAGKRVIAKALVQHPAIRKVVERGRLVIIAGTTNAYVAEEILNSLGQASDFSRKRFFRGITMPPWAGRTDAGQMPDGREFPGDVVILNGRWQRGKTIFDVVDDLQEGDVILKGANAAEIGTHKAAILIGDPKAGTIGTALQAVAGRRVRLIIPVGVEKRVIGDLDDIAQQINLPGAAGPRLFTVTGEVYSELEAIKDLSSAEVELIAGGGVCGAEGCCRFALIGTEEQLIQADTLLLPLAQEVPFSFDQG</sequence>
<dbReference type="InterPro" id="IPR003016">
    <property type="entry name" value="2-oxoA_DH_lipoyl-BS"/>
</dbReference>
<dbReference type="PROSITE" id="PS00189">
    <property type="entry name" value="LIPOYL"/>
    <property type="match status" value="1"/>
</dbReference>
<dbReference type="AlphaFoldDB" id="A0A2G6E665"/>